<dbReference type="InterPro" id="IPR018946">
    <property type="entry name" value="PhoD-like_MPP"/>
</dbReference>
<organism evidence="3 4">
    <name type="scientific">Rhodonia placenta</name>
    <dbReference type="NCBI Taxonomy" id="104341"/>
    <lineage>
        <taxon>Eukaryota</taxon>
        <taxon>Fungi</taxon>
        <taxon>Dikarya</taxon>
        <taxon>Basidiomycota</taxon>
        <taxon>Agaricomycotina</taxon>
        <taxon>Agaricomycetes</taxon>
        <taxon>Polyporales</taxon>
        <taxon>Adustoporiaceae</taxon>
        <taxon>Rhodonia</taxon>
    </lineage>
</organism>
<gene>
    <name evidence="3" type="ORF">IEO21_05829</name>
</gene>
<dbReference type="CDD" id="cd07389">
    <property type="entry name" value="MPP_PhoD"/>
    <property type="match status" value="1"/>
</dbReference>
<feature type="region of interest" description="Disordered" evidence="1">
    <location>
        <begin position="59"/>
        <end position="94"/>
    </location>
</feature>
<proteinExistence type="predicted"/>
<feature type="region of interest" description="Disordered" evidence="1">
    <location>
        <begin position="295"/>
        <end position="329"/>
    </location>
</feature>
<evidence type="ECO:0000256" key="1">
    <source>
        <dbReference type="SAM" id="MobiDB-lite"/>
    </source>
</evidence>
<feature type="compositionally biased region" description="Low complexity" evidence="1">
    <location>
        <begin position="306"/>
        <end position="328"/>
    </location>
</feature>
<dbReference type="Proteomes" id="UP000639403">
    <property type="component" value="Unassembled WGS sequence"/>
</dbReference>
<reference evidence="3" key="2">
    <citation type="journal article" name="Front. Microbiol.">
        <title>Degradative Capacity of Two Strains of Rhodonia placenta: From Phenotype to Genotype.</title>
        <authorList>
            <person name="Kolle M."/>
            <person name="Horta M.A.C."/>
            <person name="Nowrousian M."/>
            <person name="Ohm R.A."/>
            <person name="Benz J.P."/>
            <person name="Pilgard A."/>
        </authorList>
    </citation>
    <scope>NUCLEOTIDE SEQUENCE</scope>
    <source>
        <strain evidence="3">FPRL280</strain>
    </source>
</reference>
<protein>
    <recommendedName>
        <fullName evidence="2">PhoD-like phosphatase metallophosphatase domain-containing protein</fullName>
    </recommendedName>
</protein>
<comment type="caution">
    <text evidence="3">The sequence shown here is derived from an EMBL/GenBank/DDBJ whole genome shotgun (WGS) entry which is preliminary data.</text>
</comment>
<dbReference type="InterPro" id="IPR038607">
    <property type="entry name" value="PhoD-like_sf"/>
</dbReference>
<sequence>MKVLESAQALVSTLFRLVAYIFLQVIPHHLGKTSLPPLYLLYLLLAFIQPPVDLLPPKATLTKHTNGNGESHETDKDENVSKDTTPTLTIPSSDRAPSYGPLSVLLLTLPTRSRALRVANLAINTLIFAAAVEFVAYPFFDDAADVVYTRIGAMYPDATKLVVRYPGDSAAHREVRVLWRQADAADSWNNGPVANLTSESDWVATVRLDGLWPSTSYEYQFQDTNGTLLPYPSRPIRFRTFPDPQLNSGSYFRFLASSCLTPNFPYLPLQGRRIKGFDLVAEHIWPAEKQSVPLPEVTSVNPAPPAADESSSTSASVSTVPESASSSANEFATTPVSRASAVTKAPTEFMIFLGDFIYADVPIYYGDDKETYRRLYRRNYQSDSFRKVYERLPFFHAYDDHEIINNYAGNSNDSAPPFANANEAFQLYNAQANYDSPVEGQHYYEFRHGDTAFFVMDTRRYRSVVEETDEASRTMLGEKQLATLYDWLGRVNNTATFKFIVSSVPFTSLWTYEALTDSWAAFTHEKAALLRALHTVPNVIVLSGDRHEFAAIEFTGEGAAHTVLEISTSPLSMFYVPIVRTLNMASVDTVNRTTQVVQQGENGTVEVTEVVEQVPQERVLRYIADGNYKWSSIEVDTRDQDHPVVNVDIMINGACAYNLTVHGQPVKLRSATALGAYVPQSFKGVLDKFGLKPSRWF</sequence>
<feature type="compositionally biased region" description="Polar residues" evidence="1">
    <location>
        <begin position="82"/>
        <end position="92"/>
    </location>
</feature>
<dbReference type="Pfam" id="PF09423">
    <property type="entry name" value="PhoD"/>
    <property type="match status" value="1"/>
</dbReference>
<dbReference type="PANTHER" id="PTHR43606">
    <property type="entry name" value="PHOSPHATASE, PUTATIVE (AFU_ORTHOLOGUE AFUA_6G08710)-RELATED"/>
    <property type="match status" value="1"/>
</dbReference>
<dbReference type="InterPro" id="IPR052900">
    <property type="entry name" value="Phospholipid_Metab_Enz"/>
</dbReference>
<evidence type="ECO:0000259" key="2">
    <source>
        <dbReference type="Pfam" id="PF09423"/>
    </source>
</evidence>
<reference evidence="3" key="1">
    <citation type="submission" date="2020-11" db="EMBL/GenBank/DDBJ databases">
        <authorList>
            <person name="Koelle M."/>
            <person name="Horta M.A.C."/>
            <person name="Nowrousian M."/>
            <person name="Ohm R.A."/>
            <person name="Benz P."/>
            <person name="Pilgard A."/>
        </authorList>
    </citation>
    <scope>NUCLEOTIDE SEQUENCE</scope>
    <source>
        <strain evidence="3">FPRL280</strain>
    </source>
</reference>
<dbReference type="EMBL" id="JADOXO010000115">
    <property type="protein sequence ID" value="KAF9812996.1"/>
    <property type="molecule type" value="Genomic_DNA"/>
</dbReference>
<accession>A0A8H7U1V9</accession>
<feature type="compositionally biased region" description="Basic and acidic residues" evidence="1">
    <location>
        <begin position="70"/>
        <end position="81"/>
    </location>
</feature>
<dbReference type="InterPro" id="IPR029052">
    <property type="entry name" value="Metallo-depent_PP-like"/>
</dbReference>
<evidence type="ECO:0000313" key="3">
    <source>
        <dbReference type="EMBL" id="KAF9812996.1"/>
    </source>
</evidence>
<feature type="domain" description="PhoD-like phosphatase metallophosphatase" evidence="2">
    <location>
        <begin position="342"/>
        <end position="595"/>
    </location>
</feature>
<dbReference type="PANTHER" id="PTHR43606:SF2">
    <property type="entry name" value="ALKALINE PHOSPHATASE FAMILY PROTEIN (AFU_ORTHOLOGUE AFUA_5G03860)"/>
    <property type="match status" value="1"/>
</dbReference>
<dbReference type="Gene3D" id="3.60.21.70">
    <property type="entry name" value="PhoD-like phosphatase"/>
    <property type="match status" value="1"/>
</dbReference>
<dbReference type="AlphaFoldDB" id="A0A8H7U1V9"/>
<evidence type="ECO:0000313" key="4">
    <source>
        <dbReference type="Proteomes" id="UP000639403"/>
    </source>
</evidence>
<name>A0A8H7U1V9_9APHY</name>
<dbReference type="SUPFAM" id="SSF56300">
    <property type="entry name" value="Metallo-dependent phosphatases"/>
    <property type="match status" value="1"/>
</dbReference>